<dbReference type="Proteomes" id="UP000297299">
    <property type="component" value="Unassembled WGS sequence"/>
</dbReference>
<dbReference type="AlphaFoldDB" id="A0A4Y8CR50"/>
<dbReference type="EMBL" id="PHWZ01000386">
    <property type="protein sequence ID" value="TEY42657.1"/>
    <property type="molecule type" value="Genomic_DNA"/>
</dbReference>
<dbReference type="PANTHER" id="PTHR42080:SF3">
    <property type="entry name" value="SRR1-LIKE DOMAIN-CONTAINING PROTEIN"/>
    <property type="match status" value="1"/>
</dbReference>
<name>A0A4Y8CR50_9HELO</name>
<gene>
    <name evidence="2" type="ORF">BOTCAL_0387g00120</name>
</gene>
<proteinExistence type="predicted"/>
<feature type="domain" description="SRR1-like" evidence="1">
    <location>
        <begin position="102"/>
        <end position="262"/>
    </location>
</feature>
<protein>
    <recommendedName>
        <fullName evidence="1">SRR1-like domain-containing protein</fullName>
    </recommendedName>
</protein>
<dbReference type="PANTHER" id="PTHR42080">
    <property type="entry name" value="SRR1 DOMAIN-CONTAINING PROTEIN"/>
    <property type="match status" value="1"/>
</dbReference>
<reference evidence="2 3" key="1">
    <citation type="submission" date="2017-11" db="EMBL/GenBank/DDBJ databases">
        <title>Comparative genomics of Botrytis spp.</title>
        <authorList>
            <person name="Valero-Jimenez C.A."/>
            <person name="Tapia P."/>
            <person name="Veloso J."/>
            <person name="Silva-Moreno E."/>
            <person name="Staats M."/>
            <person name="Valdes J.H."/>
            <person name="Van Kan J.A.L."/>
        </authorList>
    </citation>
    <scope>NUCLEOTIDE SEQUENCE [LARGE SCALE GENOMIC DNA]</scope>
    <source>
        <strain evidence="2 3">MUCL2830</strain>
    </source>
</reference>
<sequence>MTSMLYCLVKAKTSTTPPFLISSRNLGSSLSRSMLFRSSADYWRLVKEQPIGPTGTYHCSYLVEWSNQTVRNFRKSKEKQDQIFENNKLFWNNSKTCRALRSLLEELLDTRKVTKIIGFGLGDMCRKPPDRQNDLKRQVLNISVADRSMIQHSIALTMADACRNNNKNAIQLLAQDPDYSVKAMELLEKNDFKIVGQFGAGGFADIDEESVVFSPFVNAPVKQIIADIARPVLLISTGFEAFNDHEKPWADAESPRTEQMWQEYQSCDFPISSKEVQLMGELHKLKLYTRTAIGSACNQ</sequence>
<comment type="caution">
    <text evidence="2">The sequence shown here is derived from an EMBL/GenBank/DDBJ whole genome shotgun (WGS) entry which is preliminary data.</text>
</comment>
<dbReference type="InterPro" id="IPR012942">
    <property type="entry name" value="SRR1-like"/>
</dbReference>
<dbReference type="OrthoDB" id="5230585at2759"/>
<dbReference type="Pfam" id="PF07985">
    <property type="entry name" value="SRR1"/>
    <property type="match status" value="1"/>
</dbReference>
<organism evidence="2 3">
    <name type="scientific">Botryotinia calthae</name>
    <dbReference type="NCBI Taxonomy" id="38488"/>
    <lineage>
        <taxon>Eukaryota</taxon>
        <taxon>Fungi</taxon>
        <taxon>Dikarya</taxon>
        <taxon>Ascomycota</taxon>
        <taxon>Pezizomycotina</taxon>
        <taxon>Leotiomycetes</taxon>
        <taxon>Helotiales</taxon>
        <taxon>Sclerotiniaceae</taxon>
        <taxon>Botryotinia</taxon>
    </lineage>
</organism>
<keyword evidence="3" id="KW-1185">Reference proteome</keyword>
<evidence type="ECO:0000313" key="2">
    <source>
        <dbReference type="EMBL" id="TEY42657.1"/>
    </source>
</evidence>
<evidence type="ECO:0000313" key="3">
    <source>
        <dbReference type="Proteomes" id="UP000297299"/>
    </source>
</evidence>
<accession>A0A4Y8CR50</accession>
<evidence type="ECO:0000259" key="1">
    <source>
        <dbReference type="Pfam" id="PF07985"/>
    </source>
</evidence>